<evidence type="ECO:0000259" key="13">
    <source>
        <dbReference type="Pfam" id="PF07715"/>
    </source>
</evidence>
<dbReference type="GO" id="GO:0015344">
    <property type="term" value="F:siderophore uptake transmembrane transporter activity"/>
    <property type="evidence" value="ECO:0007669"/>
    <property type="project" value="TreeGrafter"/>
</dbReference>
<evidence type="ECO:0000256" key="4">
    <source>
        <dbReference type="ARBA" id="ARBA00022692"/>
    </source>
</evidence>
<dbReference type="InterPro" id="IPR039426">
    <property type="entry name" value="TonB-dep_rcpt-like"/>
</dbReference>
<keyword evidence="15" id="KW-1185">Reference proteome</keyword>
<evidence type="ECO:0000313" key="14">
    <source>
        <dbReference type="EMBL" id="EOZ98617.1"/>
    </source>
</evidence>
<dbReference type="Pfam" id="PF07715">
    <property type="entry name" value="Plug"/>
    <property type="match status" value="1"/>
</dbReference>
<dbReference type="InterPro" id="IPR008969">
    <property type="entry name" value="CarboxyPept-like_regulatory"/>
</dbReference>
<dbReference type="InterPro" id="IPR012910">
    <property type="entry name" value="Plug_dom"/>
</dbReference>
<evidence type="ECO:0000256" key="1">
    <source>
        <dbReference type="ARBA" id="ARBA00004571"/>
    </source>
</evidence>
<evidence type="ECO:0000256" key="11">
    <source>
        <dbReference type="RuleBase" id="RU003357"/>
    </source>
</evidence>
<keyword evidence="7 10" id="KW-0472">Membrane</keyword>
<evidence type="ECO:0000256" key="9">
    <source>
        <dbReference type="ARBA" id="ARBA00023237"/>
    </source>
</evidence>
<evidence type="ECO:0000256" key="3">
    <source>
        <dbReference type="ARBA" id="ARBA00022452"/>
    </source>
</evidence>
<feature type="domain" description="TonB-dependent receptor-like beta-barrel" evidence="12">
    <location>
        <begin position="344"/>
        <end position="743"/>
    </location>
</feature>
<dbReference type="PANTHER" id="PTHR30069:SF29">
    <property type="entry name" value="HEMOGLOBIN AND HEMOGLOBIN-HAPTOGLOBIN-BINDING PROTEIN 1-RELATED"/>
    <property type="match status" value="1"/>
</dbReference>
<sequence length="781" mass="87644">MLLTLSSASAQQSGFSLKGVINDESGNGIMASISIHELGIGTLADLDGNFSFKNLRPGSYHLHVTHVGFKSENRNIIIRENDSEVSIKLKESAIELESLTIEANPFKNGPLEQSQTILVLDRDFLERNNGGTFANALEKLPGISTINTGVGIAKPVIRGMSFNRIMINDRGIKQEGQQWGADHGLEIDPFDVDRVEVVKGPASLLYGSDGMAGVINISPPAFKQDNEIEASFTSMYRTNNDMLSNSLAIDGNEGDILFGGRFTAQDFADYRVPATQFNYAGFILPINENRLKNTAGRERHFSAMAGVKKAWGYSTLTVSRFDQEAGIFAGAVGVPNSYNLRHDGDHRNIDVPRQSNQHLKVLWNNSILLGSHWLELDLGYQKNERREFSRPHTQEVGPDNPFGNLALSLTLDVFTANARINKQHGDKGQSIIGFNTQYSENQQSGFEFLLPNFQSFQGGAFYFREYRYSDKLIFNAGARLDGAYHDIQEHLQPIFERLRPTGDMDQRNPDIQRQFFNASASTGLSWVFKENFNLKLNLGSAYRIPTPIELSSNGVHHGNFRHEVGNANLDRERSYQADMNFAYSKKNFLITVSPFFGYYDSYIYLSPAARFSPLPGSSIIWEYRQNNAIFTGGELRTTFHPIKSLSLSLGTEYVYNRNLDTGLPLPLTPPFSILSGLEYKVPQITQVIENLYLFVEIRKAADQNRVDRNERITEGYTLLEAGLGGDFQIAKQEVKFQVSGQNLTNAVYFNHLSRYRLLNLPEQGRNISFSLKIPLQVRNRN</sequence>
<keyword evidence="3 10" id="KW-1134">Transmembrane beta strand</keyword>
<keyword evidence="5" id="KW-0732">Signal</keyword>
<reference evidence="14 15" key="1">
    <citation type="journal article" date="2013" name="Genome Announc.">
        <title>Draft Genome Sequence of Indibacter alkaliphilus Strain LW1T, Isolated from Lonar Lake, a Haloalkaline Lake in the Buldana District of Maharashtra, India.</title>
        <authorList>
            <person name="Singh A."/>
            <person name="Kumar Jangir P."/>
            <person name="Sharma R."/>
            <person name="Singh A."/>
            <person name="Kumar Pinnaka A."/>
            <person name="Shivaji S."/>
        </authorList>
    </citation>
    <scope>NUCLEOTIDE SEQUENCE [LARGE SCALE GENOMIC DNA]</scope>
    <source>
        <strain evidence="15">CCUG 57479 / KCTC 22604 / LW1</strain>
    </source>
</reference>
<dbReference type="GO" id="GO:0044718">
    <property type="term" value="P:siderophore transmembrane transport"/>
    <property type="evidence" value="ECO:0007669"/>
    <property type="project" value="TreeGrafter"/>
</dbReference>
<dbReference type="InterPro" id="IPR037066">
    <property type="entry name" value="Plug_dom_sf"/>
</dbReference>
<dbReference type="Proteomes" id="UP000006073">
    <property type="component" value="Unassembled WGS sequence"/>
</dbReference>
<dbReference type="AlphaFoldDB" id="S2DHY2"/>
<dbReference type="STRING" id="1189612.A33Q_1271"/>
<dbReference type="Gene3D" id="2.40.170.20">
    <property type="entry name" value="TonB-dependent receptor, beta-barrel domain"/>
    <property type="match status" value="1"/>
</dbReference>
<evidence type="ECO:0000256" key="10">
    <source>
        <dbReference type="PROSITE-ProRule" id="PRU01360"/>
    </source>
</evidence>
<proteinExistence type="inferred from homology"/>
<evidence type="ECO:0000256" key="8">
    <source>
        <dbReference type="ARBA" id="ARBA00023170"/>
    </source>
</evidence>
<evidence type="ECO:0000256" key="2">
    <source>
        <dbReference type="ARBA" id="ARBA00022448"/>
    </source>
</evidence>
<dbReference type="Gene3D" id="2.170.130.10">
    <property type="entry name" value="TonB-dependent receptor, plug domain"/>
    <property type="match status" value="1"/>
</dbReference>
<comment type="subcellular location">
    <subcellularLocation>
        <location evidence="1 10">Cell outer membrane</location>
        <topology evidence="1 10">Multi-pass membrane protein</topology>
    </subcellularLocation>
</comment>
<evidence type="ECO:0000313" key="15">
    <source>
        <dbReference type="Proteomes" id="UP000006073"/>
    </source>
</evidence>
<dbReference type="SUPFAM" id="SSF49464">
    <property type="entry name" value="Carboxypeptidase regulatory domain-like"/>
    <property type="match status" value="1"/>
</dbReference>
<organism evidence="14 15">
    <name type="scientific">Indibacter alkaliphilus (strain CCUG 57479 / KCTC 22604 / LW1)</name>
    <dbReference type="NCBI Taxonomy" id="1189612"/>
    <lineage>
        <taxon>Bacteria</taxon>
        <taxon>Pseudomonadati</taxon>
        <taxon>Bacteroidota</taxon>
        <taxon>Cytophagia</taxon>
        <taxon>Cytophagales</taxon>
        <taxon>Cyclobacteriaceae</taxon>
    </lineage>
</organism>
<dbReference type="PROSITE" id="PS52016">
    <property type="entry name" value="TONB_DEPENDENT_REC_3"/>
    <property type="match status" value="1"/>
</dbReference>
<keyword evidence="9 10" id="KW-0998">Cell outer membrane</keyword>
<dbReference type="EMBL" id="ALWO02000023">
    <property type="protein sequence ID" value="EOZ98617.1"/>
    <property type="molecule type" value="Genomic_DNA"/>
</dbReference>
<keyword evidence="6 11" id="KW-0798">TonB box</keyword>
<dbReference type="SUPFAM" id="SSF56935">
    <property type="entry name" value="Porins"/>
    <property type="match status" value="1"/>
</dbReference>
<dbReference type="Gene3D" id="2.60.40.1120">
    <property type="entry name" value="Carboxypeptidase-like, regulatory domain"/>
    <property type="match status" value="1"/>
</dbReference>
<protein>
    <submittedName>
        <fullName evidence="14">TonB-dependent receptor</fullName>
    </submittedName>
</protein>
<evidence type="ECO:0000256" key="7">
    <source>
        <dbReference type="ARBA" id="ARBA00023136"/>
    </source>
</evidence>
<accession>S2DHY2</accession>
<dbReference type="GO" id="GO:0009279">
    <property type="term" value="C:cell outer membrane"/>
    <property type="evidence" value="ECO:0007669"/>
    <property type="project" value="UniProtKB-SubCell"/>
</dbReference>
<keyword evidence="4 10" id="KW-0812">Transmembrane</keyword>
<comment type="caution">
    <text evidence="14">The sequence shown here is derived from an EMBL/GenBank/DDBJ whole genome shotgun (WGS) entry which is preliminary data.</text>
</comment>
<evidence type="ECO:0000259" key="12">
    <source>
        <dbReference type="Pfam" id="PF00593"/>
    </source>
</evidence>
<name>S2DHY2_INDAL</name>
<keyword evidence="2 10" id="KW-0813">Transport</keyword>
<comment type="similarity">
    <text evidence="10 11">Belongs to the TonB-dependent receptor family.</text>
</comment>
<feature type="domain" description="TonB-dependent receptor plug" evidence="13">
    <location>
        <begin position="112"/>
        <end position="214"/>
    </location>
</feature>
<gene>
    <name evidence="14" type="ORF">A33Q_1271</name>
</gene>
<dbReference type="eggNOG" id="COG4771">
    <property type="taxonomic scope" value="Bacteria"/>
</dbReference>
<evidence type="ECO:0000256" key="5">
    <source>
        <dbReference type="ARBA" id="ARBA00022729"/>
    </source>
</evidence>
<keyword evidence="8 14" id="KW-0675">Receptor</keyword>
<evidence type="ECO:0000256" key="6">
    <source>
        <dbReference type="ARBA" id="ARBA00023077"/>
    </source>
</evidence>
<dbReference type="Pfam" id="PF13715">
    <property type="entry name" value="CarbopepD_reg_2"/>
    <property type="match status" value="1"/>
</dbReference>
<dbReference type="RefSeq" id="WP_009032585.1">
    <property type="nucleotide sequence ID" value="NZ_ALWO02000023.1"/>
</dbReference>
<dbReference type="Pfam" id="PF00593">
    <property type="entry name" value="TonB_dep_Rec_b-barrel"/>
    <property type="match status" value="1"/>
</dbReference>
<dbReference type="InterPro" id="IPR000531">
    <property type="entry name" value="Beta-barrel_TonB"/>
</dbReference>
<dbReference type="PANTHER" id="PTHR30069">
    <property type="entry name" value="TONB-DEPENDENT OUTER MEMBRANE RECEPTOR"/>
    <property type="match status" value="1"/>
</dbReference>
<dbReference type="InterPro" id="IPR036942">
    <property type="entry name" value="Beta-barrel_TonB_sf"/>
</dbReference>